<dbReference type="EMBL" id="BMIH01000003">
    <property type="protein sequence ID" value="GGB32275.1"/>
    <property type="molecule type" value="Genomic_DNA"/>
</dbReference>
<evidence type="ECO:0000256" key="3">
    <source>
        <dbReference type="ARBA" id="ARBA00012438"/>
    </source>
</evidence>
<feature type="transmembrane region" description="Helical" evidence="14">
    <location>
        <begin position="99"/>
        <end position="124"/>
    </location>
</feature>
<dbReference type="SUPFAM" id="SSF55874">
    <property type="entry name" value="ATPase domain of HSP90 chaperone/DNA topoisomerase II/histidine kinase"/>
    <property type="match status" value="1"/>
</dbReference>
<evidence type="ECO:0000259" key="16">
    <source>
        <dbReference type="PROSITE" id="PS50885"/>
    </source>
</evidence>
<dbReference type="SMART" id="SM00387">
    <property type="entry name" value="HATPase_c"/>
    <property type="match status" value="1"/>
</dbReference>
<evidence type="ECO:0000256" key="2">
    <source>
        <dbReference type="ARBA" id="ARBA00004651"/>
    </source>
</evidence>
<dbReference type="PANTHER" id="PTHR43065:SF10">
    <property type="entry name" value="PEROXIDE STRESS-ACTIVATED HISTIDINE KINASE MAK3"/>
    <property type="match status" value="1"/>
</dbReference>
<sequence length="753" mass="81920">MIATATPADMEDAYPRRRLTITPAVELLVLAITVAVAITSYLLLAGANDPRRLIPPPFVALLLVANLVPGILLLMLVGRRIAKKRAASSPVGGEGRLHVRLVALFSTVAAVPILLVTIVASLLFQYGVQFWYSDQARGMINNATGLATTAYQMSIDRWTSEASAMASDLAATLEQEAPDSPEFQLYFARQVYQRNLNEAAIFYAGGRGGIRSIALVNPYDRDLSQVIDQRKIDALKRGDPFVVTDTGQRIQVVTRLPGMDEAYLYAGRLSDMRFMSEQSTRARDVLRDYRALIARARSLQLKFNAALLAISFVIVGIAVWIALAVADRLVRPVGQLVDAARRVTAGDLSARVPDPRSRDEVGTLANAFNQMTRRLQEQNTELLTANDQLESRRALIEAVMAGVSAGVIATTEDRVVSIANASAGALLDADSAGLVGRALADVAPELDALVREGTREAVIQIHGWRRGTRTLAVRYAEIDRGPILTFDDVTEQLSDQRRAAWADVARRIAHEIKNPLTPIQLAAERLQRRYGARVEASDDGTFGRLTETIVRQVGDLRRMVDEFSSFARMPKPVFRQEPLLDTAREVLFLHEVAHPAIHFRLEHEDPAPLLVCDRRQIGQALTNIVKNAVEAIEGRGRLPDGEAGEVVLTLSAPQPGEVVLTVADNGIGLPEARDRIVEPYMTTRARGTGLGLAIVKKIVEEHGGTIAFADRPGGGTIVTIIFDAARLAARDTGVPATEPAGEGQLAALIQNRT</sequence>
<evidence type="ECO:0000256" key="6">
    <source>
        <dbReference type="ARBA" id="ARBA00022679"/>
    </source>
</evidence>
<dbReference type="PIRSF" id="PIRSF037532">
    <property type="entry name" value="STHK_NtrY"/>
    <property type="match status" value="1"/>
</dbReference>
<reference evidence="17" key="1">
    <citation type="journal article" date="2014" name="Int. J. Syst. Evol. Microbiol.">
        <title>Complete genome sequence of Corynebacterium casei LMG S-19264T (=DSM 44701T), isolated from a smear-ripened cheese.</title>
        <authorList>
            <consortium name="US DOE Joint Genome Institute (JGI-PGF)"/>
            <person name="Walter F."/>
            <person name="Albersmeier A."/>
            <person name="Kalinowski J."/>
            <person name="Ruckert C."/>
        </authorList>
    </citation>
    <scope>NUCLEOTIDE SEQUENCE</scope>
    <source>
        <strain evidence="17">CGMCC 1.15330</strain>
    </source>
</reference>
<dbReference type="SUPFAM" id="SSF47384">
    <property type="entry name" value="Homodimeric domain of signal transducing histidine kinase"/>
    <property type="match status" value="1"/>
</dbReference>
<evidence type="ECO:0000313" key="17">
    <source>
        <dbReference type="EMBL" id="GGB32275.1"/>
    </source>
</evidence>
<dbReference type="EC" id="2.7.13.3" evidence="3"/>
<evidence type="ECO:0000256" key="1">
    <source>
        <dbReference type="ARBA" id="ARBA00000085"/>
    </source>
</evidence>
<dbReference type="InterPro" id="IPR017232">
    <property type="entry name" value="NtrY"/>
</dbReference>
<evidence type="ECO:0000259" key="15">
    <source>
        <dbReference type="PROSITE" id="PS50109"/>
    </source>
</evidence>
<dbReference type="InterPro" id="IPR005467">
    <property type="entry name" value="His_kinase_dom"/>
</dbReference>
<evidence type="ECO:0000256" key="5">
    <source>
        <dbReference type="ARBA" id="ARBA00022553"/>
    </source>
</evidence>
<keyword evidence="13 14" id="KW-0472">Membrane</keyword>
<evidence type="ECO:0000256" key="11">
    <source>
        <dbReference type="ARBA" id="ARBA00022989"/>
    </source>
</evidence>
<dbReference type="InterPro" id="IPR045671">
    <property type="entry name" value="NtrY-like_N"/>
</dbReference>
<keyword evidence="9 17" id="KW-0418">Kinase</keyword>
<dbReference type="Pfam" id="PF00672">
    <property type="entry name" value="HAMP"/>
    <property type="match status" value="1"/>
</dbReference>
<feature type="domain" description="Histidine kinase" evidence="15">
    <location>
        <begin position="507"/>
        <end position="726"/>
    </location>
</feature>
<dbReference type="InterPro" id="IPR003660">
    <property type="entry name" value="HAMP_dom"/>
</dbReference>
<dbReference type="InterPro" id="IPR003661">
    <property type="entry name" value="HisK_dim/P_dom"/>
</dbReference>
<evidence type="ECO:0000256" key="13">
    <source>
        <dbReference type="ARBA" id="ARBA00023136"/>
    </source>
</evidence>
<evidence type="ECO:0000256" key="10">
    <source>
        <dbReference type="ARBA" id="ARBA00022840"/>
    </source>
</evidence>
<dbReference type="GO" id="GO:0000155">
    <property type="term" value="F:phosphorelay sensor kinase activity"/>
    <property type="evidence" value="ECO:0007669"/>
    <property type="project" value="InterPro"/>
</dbReference>
<dbReference type="PRINTS" id="PR00344">
    <property type="entry name" value="BCTRLSENSOR"/>
</dbReference>
<dbReference type="InterPro" id="IPR036890">
    <property type="entry name" value="HATPase_C_sf"/>
</dbReference>
<dbReference type="PROSITE" id="PS50109">
    <property type="entry name" value="HIS_KIN"/>
    <property type="match status" value="1"/>
</dbReference>
<comment type="caution">
    <text evidence="17">The sequence shown here is derived from an EMBL/GenBank/DDBJ whole genome shotgun (WGS) entry which is preliminary data.</text>
</comment>
<keyword evidence="7 14" id="KW-0812">Transmembrane</keyword>
<dbReference type="PROSITE" id="PS50885">
    <property type="entry name" value="HAMP"/>
    <property type="match status" value="1"/>
</dbReference>
<organism evidence="17 18">
    <name type="scientific">Sphingomonas metalli</name>
    <dbReference type="NCBI Taxonomy" id="1779358"/>
    <lineage>
        <taxon>Bacteria</taxon>
        <taxon>Pseudomonadati</taxon>
        <taxon>Pseudomonadota</taxon>
        <taxon>Alphaproteobacteria</taxon>
        <taxon>Sphingomonadales</taxon>
        <taxon>Sphingomonadaceae</taxon>
        <taxon>Sphingomonas</taxon>
    </lineage>
</organism>
<name>A0A916T577_9SPHN</name>
<dbReference type="GO" id="GO:0005886">
    <property type="term" value="C:plasma membrane"/>
    <property type="evidence" value="ECO:0007669"/>
    <property type="project" value="UniProtKB-SubCell"/>
</dbReference>
<protein>
    <recommendedName>
        <fullName evidence="3">histidine kinase</fullName>
        <ecNumber evidence="3">2.7.13.3</ecNumber>
    </recommendedName>
</protein>
<keyword evidence="12" id="KW-0902">Two-component regulatory system</keyword>
<dbReference type="Pfam" id="PF00512">
    <property type="entry name" value="HisKA"/>
    <property type="match status" value="1"/>
</dbReference>
<feature type="transmembrane region" description="Helical" evidence="14">
    <location>
        <begin position="58"/>
        <end position="78"/>
    </location>
</feature>
<dbReference type="Pfam" id="PF02518">
    <property type="entry name" value="HATPase_c"/>
    <property type="match status" value="1"/>
</dbReference>
<keyword evidence="4" id="KW-1003">Cell membrane</keyword>
<gene>
    <name evidence="17" type="ORF">GCM10011380_22100</name>
</gene>
<keyword evidence="10" id="KW-0067">ATP-binding</keyword>
<dbReference type="SMART" id="SM00304">
    <property type="entry name" value="HAMP"/>
    <property type="match status" value="2"/>
</dbReference>
<evidence type="ECO:0000256" key="14">
    <source>
        <dbReference type="SAM" id="Phobius"/>
    </source>
</evidence>
<dbReference type="SUPFAM" id="SSF55785">
    <property type="entry name" value="PYP-like sensor domain (PAS domain)"/>
    <property type="match status" value="1"/>
</dbReference>
<dbReference type="InterPro" id="IPR003594">
    <property type="entry name" value="HATPase_dom"/>
</dbReference>
<dbReference type="Proteomes" id="UP000623067">
    <property type="component" value="Unassembled WGS sequence"/>
</dbReference>
<proteinExistence type="predicted"/>
<comment type="subcellular location">
    <subcellularLocation>
        <location evidence="2">Cell membrane</location>
        <topology evidence="2">Multi-pass membrane protein</topology>
    </subcellularLocation>
</comment>
<feature type="transmembrane region" description="Helical" evidence="14">
    <location>
        <begin position="305"/>
        <end position="326"/>
    </location>
</feature>
<dbReference type="SUPFAM" id="SSF158472">
    <property type="entry name" value="HAMP domain-like"/>
    <property type="match status" value="1"/>
</dbReference>
<keyword evidence="6" id="KW-0808">Transferase</keyword>
<dbReference type="InterPro" id="IPR036097">
    <property type="entry name" value="HisK_dim/P_sf"/>
</dbReference>
<accession>A0A916T577</accession>
<evidence type="ECO:0000256" key="4">
    <source>
        <dbReference type="ARBA" id="ARBA00022475"/>
    </source>
</evidence>
<dbReference type="CDD" id="cd06225">
    <property type="entry name" value="HAMP"/>
    <property type="match status" value="1"/>
</dbReference>
<feature type="transmembrane region" description="Helical" evidence="14">
    <location>
        <begin position="24"/>
        <end position="46"/>
    </location>
</feature>
<keyword evidence="5" id="KW-0597">Phosphoprotein</keyword>
<keyword evidence="11 14" id="KW-1133">Transmembrane helix</keyword>
<keyword evidence="8" id="KW-0547">Nucleotide-binding</keyword>
<dbReference type="Gene3D" id="6.10.340.10">
    <property type="match status" value="1"/>
</dbReference>
<feature type="domain" description="HAMP" evidence="16">
    <location>
        <begin position="327"/>
        <end position="380"/>
    </location>
</feature>
<evidence type="ECO:0000256" key="8">
    <source>
        <dbReference type="ARBA" id="ARBA00022741"/>
    </source>
</evidence>
<evidence type="ECO:0000313" key="18">
    <source>
        <dbReference type="Proteomes" id="UP000623067"/>
    </source>
</evidence>
<dbReference type="GO" id="GO:0005524">
    <property type="term" value="F:ATP binding"/>
    <property type="evidence" value="ECO:0007669"/>
    <property type="project" value="UniProtKB-KW"/>
</dbReference>
<dbReference type="Gene3D" id="3.30.565.10">
    <property type="entry name" value="Histidine kinase-like ATPase, C-terminal domain"/>
    <property type="match status" value="1"/>
</dbReference>
<dbReference type="PANTHER" id="PTHR43065">
    <property type="entry name" value="SENSOR HISTIDINE KINASE"/>
    <property type="match status" value="1"/>
</dbReference>
<dbReference type="SMART" id="SM00388">
    <property type="entry name" value="HisKA"/>
    <property type="match status" value="1"/>
</dbReference>
<dbReference type="AlphaFoldDB" id="A0A916T577"/>
<evidence type="ECO:0000256" key="12">
    <source>
        <dbReference type="ARBA" id="ARBA00023012"/>
    </source>
</evidence>
<evidence type="ECO:0000256" key="7">
    <source>
        <dbReference type="ARBA" id="ARBA00022692"/>
    </source>
</evidence>
<comment type="catalytic activity">
    <reaction evidence="1">
        <text>ATP + protein L-histidine = ADP + protein N-phospho-L-histidine.</text>
        <dbReference type="EC" id="2.7.13.3"/>
    </reaction>
</comment>
<dbReference type="Pfam" id="PF19312">
    <property type="entry name" value="NtrY_N"/>
    <property type="match status" value="1"/>
</dbReference>
<keyword evidence="18" id="KW-1185">Reference proteome</keyword>
<dbReference type="InterPro" id="IPR004358">
    <property type="entry name" value="Sig_transdc_His_kin-like_C"/>
</dbReference>
<dbReference type="InterPro" id="IPR035965">
    <property type="entry name" value="PAS-like_dom_sf"/>
</dbReference>
<reference evidence="17" key="2">
    <citation type="submission" date="2020-09" db="EMBL/GenBank/DDBJ databases">
        <authorList>
            <person name="Sun Q."/>
            <person name="Zhou Y."/>
        </authorList>
    </citation>
    <scope>NUCLEOTIDE SEQUENCE</scope>
    <source>
        <strain evidence="17">CGMCC 1.15330</strain>
    </source>
</reference>
<dbReference type="CDD" id="cd00082">
    <property type="entry name" value="HisKA"/>
    <property type="match status" value="1"/>
</dbReference>
<dbReference type="Gene3D" id="1.10.287.130">
    <property type="match status" value="1"/>
</dbReference>
<evidence type="ECO:0000256" key="9">
    <source>
        <dbReference type="ARBA" id="ARBA00022777"/>
    </source>
</evidence>